<protein>
    <submittedName>
        <fullName evidence="1">Uncharacterized protein</fullName>
    </submittedName>
</protein>
<accession>A0A8C2SEN8</accession>
<reference evidence="1" key="2">
    <citation type="submission" date="2025-08" db="UniProtKB">
        <authorList>
            <consortium name="Ensembl"/>
        </authorList>
    </citation>
    <scope>IDENTIFICATION</scope>
</reference>
<reference evidence="1" key="1">
    <citation type="submission" date="2019-03" db="EMBL/GenBank/DDBJ databases">
        <title>Genome sequencing and reference-guided assembly of Black Bengal Goat (Capra hircus).</title>
        <authorList>
            <person name="Siddiki A.Z."/>
            <person name="Baten A."/>
            <person name="Billah M."/>
            <person name="Alam M.A.U."/>
            <person name="Shawrob K.S.M."/>
            <person name="Saha S."/>
            <person name="Chowdhury M."/>
            <person name="Rahman A.H."/>
            <person name="Stear M."/>
            <person name="Miah G."/>
            <person name="Das G.B."/>
            <person name="Hossain M.M."/>
            <person name="Kumkum M."/>
            <person name="Islam M.S."/>
            <person name="Mollah A.M."/>
            <person name="Ahsan A."/>
            <person name="Tusar F."/>
            <person name="Khan M.K.I."/>
        </authorList>
    </citation>
    <scope>NUCLEOTIDE SEQUENCE [LARGE SCALE GENOMIC DNA]</scope>
</reference>
<evidence type="ECO:0000313" key="1">
    <source>
        <dbReference type="Ensembl" id="ENSCHIP00010042278.1"/>
    </source>
</evidence>
<proteinExistence type="predicted"/>
<dbReference type="AlphaFoldDB" id="A0A8C2SEN8"/>
<organism evidence="1">
    <name type="scientific">Capra hircus</name>
    <name type="common">Goat</name>
    <dbReference type="NCBI Taxonomy" id="9925"/>
    <lineage>
        <taxon>Eukaryota</taxon>
        <taxon>Metazoa</taxon>
        <taxon>Chordata</taxon>
        <taxon>Craniata</taxon>
        <taxon>Vertebrata</taxon>
        <taxon>Euteleostomi</taxon>
        <taxon>Mammalia</taxon>
        <taxon>Eutheria</taxon>
        <taxon>Laurasiatheria</taxon>
        <taxon>Artiodactyla</taxon>
        <taxon>Ruminantia</taxon>
        <taxon>Pecora</taxon>
        <taxon>Bovidae</taxon>
        <taxon>Caprinae</taxon>
        <taxon>Capra</taxon>
    </lineage>
</organism>
<dbReference type="Ensembl" id="ENSCHIT00010058815.1">
    <property type="protein sequence ID" value="ENSCHIP00010042278.1"/>
    <property type="gene ID" value="ENSCHIG00010030851.1"/>
</dbReference>
<name>A0A8C2SEN8_CAPHI</name>
<sequence length="189" mass="19756">QAYWHPSSMGSLIGGPMGGLIPCGGGAIIPGGGTARPTGVVGGPAMLAVAAAATIPLPCGVMTCWDGPPWPHGQGQLIQQVWGIGTPAGTPLPAAPPAPSVTSKWYLSNASTFTGYFLHCHGNQVLPGSHTRPQTCFSSYSECSEFFALIFLNSSQSQRIEFTYLSKPLKGPMKIQPSCRTYLAILILL</sequence>